<dbReference type="SMR" id="A0A445KTM0"/>
<feature type="domain" description="Helicase ATP-binding" evidence="7">
    <location>
        <begin position="155"/>
        <end position="337"/>
    </location>
</feature>
<evidence type="ECO:0000259" key="9">
    <source>
        <dbReference type="PROSITE" id="PS51195"/>
    </source>
</evidence>
<evidence type="ECO:0000313" key="10">
    <source>
        <dbReference type="EMBL" id="RZC14322.1"/>
    </source>
</evidence>
<dbReference type="PROSITE" id="PS51192">
    <property type="entry name" value="HELICASE_ATP_BIND_1"/>
    <property type="match status" value="1"/>
</dbReference>
<feature type="region of interest" description="Disordered" evidence="6">
    <location>
        <begin position="65"/>
        <end position="109"/>
    </location>
</feature>
<dbReference type="CDD" id="cd00268">
    <property type="entry name" value="DEADc"/>
    <property type="match status" value="1"/>
</dbReference>
<protein>
    <submittedName>
        <fullName evidence="10">DEAD-box ATP-dependent RNA helicase 50 isoform A</fullName>
    </submittedName>
</protein>
<dbReference type="InterPro" id="IPR027417">
    <property type="entry name" value="P-loop_NTPase"/>
</dbReference>
<dbReference type="PROSITE" id="PS51194">
    <property type="entry name" value="HELICASE_CTER"/>
    <property type="match status" value="1"/>
</dbReference>
<dbReference type="Pfam" id="PF00271">
    <property type="entry name" value="Helicase_C"/>
    <property type="match status" value="1"/>
</dbReference>
<proteinExistence type="predicted"/>
<dbReference type="InterPro" id="IPR011545">
    <property type="entry name" value="DEAD/DEAH_box_helicase_dom"/>
</dbReference>
<feature type="domain" description="Helicase C-terminal" evidence="8">
    <location>
        <begin position="372"/>
        <end position="528"/>
    </location>
</feature>
<dbReference type="GO" id="GO:0005524">
    <property type="term" value="F:ATP binding"/>
    <property type="evidence" value="ECO:0007669"/>
    <property type="project" value="UniProtKB-KW"/>
</dbReference>
<organism evidence="10 11">
    <name type="scientific">Glycine soja</name>
    <name type="common">Wild soybean</name>
    <dbReference type="NCBI Taxonomy" id="3848"/>
    <lineage>
        <taxon>Eukaryota</taxon>
        <taxon>Viridiplantae</taxon>
        <taxon>Streptophyta</taxon>
        <taxon>Embryophyta</taxon>
        <taxon>Tracheophyta</taxon>
        <taxon>Spermatophyta</taxon>
        <taxon>Magnoliopsida</taxon>
        <taxon>eudicotyledons</taxon>
        <taxon>Gunneridae</taxon>
        <taxon>Pentapetalae</taxon>
        <taxon>rosids</taxon>
        <taxon>fabids</taxon>
        <taxon>Fabales</taxon>
        <taxon>Fabaceae</taxon>
        <taxon>Papilionoideae</taxon>
        <taxon>50 kb inversion clade</taxon>
        <taxon>NPAAA clade</taxon>
        <taxon>indigoferoid/millettioid clade</taxon>
        <taxon>Phaseoleae</taxon>
        <taxon>Glycine</taxon>
        <taxon>Glycine subgen. Soja</taxon>
    </lineage>
</organism>
<keyword evidence="11" id="KW-1185">Reference proteome</keyword>
<accession>A0A445KTM0</accession>
<dbReference type="SMART" id="SM00487">
    <property type="entry name" value="DEXDc"/>
    <property type="match status" value="1"/>
</dbReference>
<keyword evidence="3 10" id="KW-0347">Helicase</keyword>
<dbReference type="CDD" id="cd18787">
    <property type="entry name" value="SF2_C_DEAD"/>
    <property type="match status" value="1"/>
</dbReference>
<dbReference type="Gramene" id="XM_028371416.1">
    <property type="protein sequence ID" value="XP_028227217.1"/>
    <property type="gene ID" value="LOC114408382"/>
</dbReference>
<feature type="domain" description="DEAD-box RNA helicase Q" evidence="9">
    <location>
        <begin position="124"/>
        <end position="152"/>
    </location>
</feature>
<dbReference type="AlphaFoldDB" id="A0A445KTM0"/>
<keyword evidence="2" id="KW-0378">Hydrolase</keyword>
<feature type="compositionally biased region" description="Basic residues" evidence="6">
    <location>
        <begin position="65"/>
        <end position="74"/>
    </location>
</feature>
<dbReference type="PANTHER" id="PTHR47960">
    <property type="entry name" value="DEAD-BOX ATP-DEPENDENT RNA HELICASE 50"/>
    <property type="match status" value="1"/>
</dbReference>
<dbReference type="SUPFAM" id="SSF52540">
    <property type="entry name" value="P-loop containing nucleoside triphosphate hydrolases"/>
    <property type="match status" value="1"/>
</dbReference>
<dbReference type="SMART" id="SM00490">
    <property type="entry name" value="HELICc"/>
    <property type="match status" value="1"/>
</dbReference>
<dbReference type="GO" id="GO:0016787">
    <property type="term" value="F:hydrolase activity"/>
    <property type="evidence" value="ECO:0007669"/>
    <property type="project" value="UniProtKB-KW"/>
</dbReference>
<evidence type="ECO:0000259" key="8">
    <source>
        <dbReference type="PROSITE" id="PS51194"/>
    </source>
</evidence>
<dbReference type="InterPro" id="IPR014014">
    <property type="entry name" value="RNA_helicase_DEAD_Q_motif"/>
</dbReference>
<dbReference type="PROSITE" id="PS51195">
    <property type="entry name" value="Q_MOTIF"/>
    <property type="match status" value="1"/>
</dbReference>
<name>A0A445KTM0_GLYSO</name>
<dbReference type="InterPro" id="IPR044742">
    <property type="entry name" value="DEAD/DEAH_RhlB"/>
</dbReference>
<comment type="caution">
    <text evidence="10">The sequence shown here is derived from an EMBL/GenBank/DDBJ whole genome shotgun (WGS) entry which is preliminary data.</text>
</comment>
<keyword evidence="4" id="KW-0067">ATP-binding</keyword>
<evidence type="ECO:0000256" key="4">
    <source>
        <dbReference type="ARBA" id="ARBA00022840"/>
    </source>
</evidence>
<evidence type="ECO:0000256" key="1">
    <source>
        <dbReference type="ARBA" id="ARBA00022741"/>
    </source>
</evidence>
<dbReference type="Proteomes" id="UP000289340">
    <property type="component" value="Chromosome 4"/>
</dbReference>
<evidence type="ECO:0000256" key="3">
    <source>
        <dbReference type="ARBA" id="ARBA00022806"/>
    </source>
</evidence>
<evidence type="ECO:0000256" key="2">
    <source>
        <dbReference type="ARBA" id="ARBA00022801"/>
    </source>
</evidence>
<dbReference type="GO" id="GO:0003676">
    <property type="term" value="F:nucleic acid binding"/>
    <property type="evidence" value="ECO:0007669"/>
    <property type="project" value="InterPro"/>
</dbReference>
<evidence type="ECO:0000256" key="6">
    <source>
        <dbReference type="SAM" id="MobiDB-lite"/>
    </source>
</evidence>
<gene>
    <name evidence="10" type="ORF">D0Y65_008346</name>
</gene>
<reference evidence="10 11" key="1">
    <citation type="submission" date="2018-09" db="EMBL/GenBank/DDBJ databases">
        <title>A high-quality reference genome of wild soybean provides a powerful tool to mine soybean genomes.</title>
        <authorList>
            <person name="Xie M."/>
            <person name="Chung C.Y.L."/>
            <person name="Li M.-W."/>
            <person name="Wong F.-L."/>
            <person name="Chan T.-F."/>
            <person name="Lam H.-M."/>
        </authorList>
    </citation>
    <scope>NUCLEOTIDE SEQUENCE [LARGE SCALE GENOMIC DNA]</scope>
    <source>
        <strain evidence="11">cv. W05</strain>
        <tissue evidence="10">Hypocotyl of etiolated seedlings</tissue>
    </source>
</reference>
<dbReference type="Pfam" id="PF00270">
    <property type="entry name" value="DEAD"/>
    <property type="match status" value="1"/>
</dbReference>
<dbReference type="Gene3D" id="3.40.50.300">
    <property type="entry name" value="P-loop containing nucleotide triphosphate hydrolases"/>
    <property type="match status" value="2"/>
</dbReference>
<keyword evidence="1" id="KW-0547">Nucleotide-binding</keyword>
<evidence type="ECO:0000313" key="11">
    <source>
        <dbReference type="Proteomes" id="UP000289340"/>
    </source>
</evidence>
<evidence type="ECO:0000259" key="7">
    <source>
        <dbReference type="PROSITE" id="PS51192"/>
    </source>
</evidence>
<dbReference type="InterPro" id="IPR001650">
    <property type="entry name" value="Helicase_C-like"/>
</dbReference>
<dbReference type="InterPro" id="IPR014001">
    <property type="entry name" value="Helicase_ATP-bd"/>
</dbReference>
<sequence length="528" mass="58916">MAVGQLVPSNLFLNHSAATTLIPTSTPPRHRHLLCISSANHTTATDNDSPFSSFGRVKTLLVHRRRKDQSHRRAVQLEDDNDDDIAPRPRRSQSRSRGGERWDMIPNYTPQSKSATDTKFFSLKSFKEIGCSEYMIESLQKLLLSRPSHVQAMAFAPVISGKTCVIADQSGSGKTLAYLAPIIQLLRLEELEGRSSKSSSQAPRVLVLAPTAELASQVLDNCRSLSKSGVPFKSMVVTGGFRQKTQLENLQQGVDVLIATPGRFLFLIHEGFLQLTNLRCAILDEVDILFGDEDFEVALQSLINSSPVDTQYLFVTATLPKNVYTKLVEVFPDCEMIMGPGMHRISSRLQEIIVDCSGEDGQEKTPDTAFLNKKTALLQLVEENPVPRTIVFCNKIETCRKVENLLKRFDRKGNHVQVLPFHAAMTQESRLASMEEFTRSPSKGVSQFMVCTDRASRGIDFTRVDHVILFDFPRDPSEYVRRVGRTARGAKGVGKAFIFVVGKQVSLARKIMERNQKGHPLHDVPSAY</sequence>
<feature type="short sequence motif" description="Q motif" evidence="5">
    <location>
        <begin position="124"/>
        <end position="152"/>
    </location>
</feature>
<dbReference type="GO" id="GO:0003724">
    <property type="term" value="F:RNA helicase activity"/>
    <property type="evidence" value="ECO:0007669"/>
    <property type="project" value="InterPro"/>
</dbReference>
<dbReference type="EMBL" id="QZWG01000004">
    <property type="protein sequence ID" value="RZC14322.1"/>
    <property type="molecule type" value="Genomic_DNA"/>
</dbReference>
<evidence type="ECO:0000256" key="5">
    <source>
        <dbReference type="PROSITE-ProRule" id="PRU00552"/>
    </source>
</evidence>